<evidence type="ECO:0000256" key="1">
    <source>
        <dbReference type="SAM" id="MobiDB-lite"/>
    </source>
</evidence>
<keyword evidence="2" id="KW-1185">Reference proteome</keyword>
<feature type="region of interest" description="Disordered" evidence="1">
    <location>
        <begin position="134"/>
        <end position="163"/>
    </location>
</feature>
<dbReference type="GeneID" id="107227286"/>
<accession>A0ABM3FUW9</accession>
<evidence type="ECO:0000313" key="3">
    <source>
        <dbReference type="RefSeq" id="XP_046591813.1"/>
    </source>
</evidence>
<dbReference type="Proteomes" id="UP000829291">
    <property type="component" value="Chromosome 3"/>
</dbReference>
<gene>
    <name evidence="3" type="primary">LOC107227286</name>
</gene>
<organism evidence="2 3">
    <name type="scientific">Neodiprion lecontei</name>
    <name type="common">Redheaded pine sawfly</name>
    <dbReference type="NCBI Taxonomy" id="441921"/>
    <lineage>
        <taxon>Eukaryota</taxon>
        <taxon>Metazoa</taxon>
        <taxon>Ecdysozoa</taxon>
        <taxon>Arthropoda</taxon>
        <taxon>Hexapoda</taxon>
        <taxon>Insecta</taxon>
        <taxon>Pterygota</taxon>
        <taxon>Neoptera</taxon>
        <taxon>Endopterygota</taxon>
        <taxon>Hymenoptera</taxon>
        <taxon>Tenthredinoidea</taxon>
        <taxon>Diprionidae</taxon>
        <taxon>Diprioninae</taxon>
        <taxon>Neodiprion</taxon>
    </lineage>
</organism>
<dbReference type="InterPro" id="IPR024887">
    <property type="entry name" value="Ashwin"/>
</dbReference>
<reference evidence="3" key="1">
    <citation type="submission" date="2025-08" db="UniProtKB">
        <authorList>
            <consortium name="RefSeq"/>
        </authorList>
    </citation>
    <scope>IDENTIFICATION</scope>
    <source>
        <tissue evidence="3">Thorax and Abdomen</tissue>
    </source>
</reference>
<proteinExistence type="predicted"/>
<sequence>MTTLENYQLLHPELLTEDALIQVLRDRCVEEPQLKSATRNELVELFKRVALPLPQRTFDDSTHMGRKLMSLQRRMDKRGASAVKITSTSDGPSNVGSTLSNNDCNSMHAGNVNSRLKPPLEIIGSETKKIRLSKSPVTPKALGQNTKQKRKEVRKDFTRTVRL</sequence>
<name>A0ABM3FUW9_NEOLC</name>
<dbReference type="RefSeq" id="XP_046591813.1">
    <property type="nucleotide sequence ID" value="XM_046735857.1"/>
</dbReference>
<feature type="compositionally biased region" description="Basic and acidic residues" evidence="1">
    <location>
        <begin position="153"/>
        <end position="163"/>
    </location>
</feature>
<evidence type="ECO:0000313" key="2">
    <source>
        <dbReference type="Proteomes" id="UP000829291"/>
    </source>
</evidence>
<dbReference type="Pfam" id="PF15323">
    <property type="entry name" value="Ashwin"/>
    <property type="match status" value="1"/>
</dbReference>
<protein>
    <submittedName>
        <fullName evidence="3">Uncharacterized protein LOC107227286 isoform X2</fullName>
    </submittedName>
</protein>